<dbReference type="Gene3D" id="3.40.50.2300">
    <property type="match status" value="1"/>
</dbReference>
<proteinExistence type="predicted"/>
<name>A0A8J7CDM1_9BACT</name>
<keyword evidence="1 2" id="KW-0597">Phosphoprotein</keyword>
<evidence type="ECO:0000256" key="2">
    <source>
        <dbReference type="PROSITE-ProRule" id="PRU00169"/>
    </source>
</evidence>
<evidence type="ECO:0000313" key="5">
    <source>
        <dbReference type="Proteomes" id="UP000648239"/>
    </source>
</evidence>
<sequence length="116" mass="12458">MSLRMVLGEEGYQVDTAKSVAEAQNMLNQYPYQVLITDLVLPDGKGFDVIRYARKLNGSLESILLTGSDSPVDENEALLAGAGMVIHKPCELSSVVSATFKASTRAGLAAGQRREL</sequence>
<feature type="modified residue" description="4-aspartylphosphate" evidence="2">
    <location>
        <position position="38"/>
    </location>
</feature>
<dbReference type="PANTHER" id="PTHR44591">
    <property type="entry name" value="STRESS RESPONSE REGULATOR PROTEIN 1"/>
    <property type="match status" value="1"/>
</dbReference>
<dbReference type="SUPFAM" id="SSF52172">
    <property type="entry name" value="CheY-like"/>
    <property type="match status" value="1"/>
</dbReference>
<dbReference type="PROSITE" id="PS50110">
    <property type="entry name" value="RESPONSE_REGULATORY"/>
    <property type="match status" value="1"/>
</dbReference>
<dbReference type="InterPro" id="IPR050595">
    <property type="entry name" value="Bact_response_regulator"/>
</dbReference>
<feature type="domain" description="Response regulatory" evidence="3">
    <location>
        <begin position="1"/>
        <end position="103"/>
    </location>
</feature>
<dbReference type="PANTHER" id="PTHR44591:SF3">
    <property type="entry name" value="RESPONSE REGULATORY DOMAIN-CONTAINING PROTEIN"/>
    <property type="match status" value="1"/>
</dbReference>
<evidence type="ECO:0000256" key="1">
    <source>
        <dbReference type="ARBA" id="ARBA00022553"/>
    </source>
</evidence>
<evidence type="ECO:0000313" key="4">
    <source>
        <dbReference type="EMBL" id="MBD3866974.1"/>
    </source>
</evidence>
<dbReference type="GO" id="GO:0000160">
    <property type="term" value="P:phosphorelay signal transduction system"/>
    <property type="evidence" value="ECO:0007669"/>
    <property type="project" value="InterPro"/>
</dbReference>
<dbReference type="Pfam" id="PF00072">
    <property type="entry name" value="Response_reg"/>
    <property type="match status" value="1"/>
</dbReference>
<dbReference type="AlphaFoldDB" id="A0A8J7CDM1"/>
<evidence type="ECO:0000259" key="3">
    <source>
        <dbReference type="PROSITE" id="PS50110"/>
    </source>
</evidence>
<dbReference type="SMART" id="SM00448">
    <property type="entry name" value="REC"/>
    <property type="match status" value="1"/>
</dbReference>
<protein>
    <submittedName>
        <fullName evidence="4">Response regulator</fullName>
    </submittedName>
</protein>
<dbReference type="Proteomes" id="UP000648239">
    <property type="component" value="Unassembled WGS sequence"/>
</dbReference>
<comment type="caution">
    <text evidence="4">The sequence shown here is derived from an EMBL/GenBank/DDBJ whole genome shotgun (WGS) entry which is preliminary data.</text>
</comment>
<accession>A0A8J7CDM1</accession>
<dbReference type="InterPro" id="IPR011006">
    <property type="entry name" value="CheY-like_superfamily"/>
</dbReference>
<organism evidence="4 5">
    <name type="scientific">Candidatus Polarisedimenticola svalbardensis</name>
    <dbReference type="NCBI Taxonomy" id="2886004"/>
    <lineage>
        <taxon>Bacteria</taxon>
        <taxon>Pseudomonadati</taxon>
        <taxon>Acidobacteriota</taxon>
        <taxon>Candidatus Polarisedimenticolia</taxon>
        <taxon>Candidatus Polarisedimenticolales</taxon>
        <taxon>Candidatus Polarisedimenticolaceae</taxon>
        <taxon>Candidatus Polarisedimenticola</taxon>
    </lineage>
</organism>
<dbReference type="InterPro" id="IPR001789">
    <property type="entry name" value="Sig_transdc_resp-reg_receiver"/>
</dbReference>
<gene>
    <name evidence="4" type="ORF">IFK94_02525</name>
</gene>
<reference evidence="4 5" key="1">
    <citation type="submission" date="2020-08" db="EMBL/GenBank/DDBJ databases">
        <title>Acidobacteriota in marine sediments use diverse sulfur dissimilation pathways.</title>
        <authorList>
            <person name="Wasmund K."/>
        </authorList>
    </citation>
    <scope>NUCLEOTIDE SEQUENCE [LARGE SCALE GENOMIC DNA]</scope>
    <source>
        <strain evidence="4">MAG AM4</strain>
    </source>
</reference>
<dbReference type="EMBL" id="JACXWD010000004">
    <property type="protein sequence ID" value="MBD3866974.1"/>
    <property type="molecule type" value="Genomic_DNA"/>
</dbReference>
<dbReference type="CDD" id="cd00156">
    <property type="entry name" value="REC"/>
    <property type="match status" value="1"/>
</dbReference>